<feature type="compositionally biased region" description="Acidic residues" evidence="4">
    <location>
        <begin position="765"/>
        <end position="776"/>
    </location>
</feature>
<dbReference type="GO" id="GO:0031267">
    <property type="term" value="F:small GTPase binding"/>
    <property type="evidence" value="ECO:0007669"/>
    <property type="project" value="UniProtKB-ARBA"/>
</dbReference>
<protein>
    <submittedName>
        <fullName evidence="6">Ecotropic viral integration site 5</fullName>
    </submittedName>
</protein>
<dbReference type="FunFam" id="1.10.8.270:FF:000003">
    <property type="entry name" value="Ecotropic viral integration site 5"/>
    <property type="match status" value="1"/>
</dbReference>
<dbReference type="SUPFAM" id="SSF47923">
    <property type="entry name" value="Ypt/Rab-GAP domain of gyp1p"/>
    <property type="match status" value="2"/>
</dbReference>
<feature type="region of interest" description="Disordered" evidence="4">
    <location>
        <begin position="99"/>
        <end position="121"/>
    </location>
</feature>
<keyword evidence="2 3" id="KW-0175">Coiled coil</keyword>
<evidence type="ECO:0000259" key="5">
    <source>
        <dbReference type="PROSITE" id="PS50086"/>
    </source>
</evidence>
<evidence type="ECO:0000313" key="7">
    <source>
        <dbReference type="Proteomes" id="UP000472262"/>
    </source>
</evidence>
<gene>
    <name evidence="6" type="primary">LOC107566483</name>
</gene>
<proteinExistence type="predicted"/>
<evidence type="ECO:0000256" key="1">
    <source>
        <dbReference type="ARBA" id="ARBA00022553"/>
    </source>
</evidence>
<organism evidence="6 7">
    <name type="scientific">Sinocyclocheilus grahami</name>
    <name type="common">Dianchi golden-line fish</name>
    <name type="synonym">Barbus grahami</name>
    <dbReference type="NCBI Taxonomy" id="75366"/>
    <lineage>
        <taxon>Eukaryota</taxon>
        <taxon>Metazoa</taxon>
        <taxon>Chordata</taxon>
        <taxon>Craniata</taxon>
        <taxon>Vertebrata</taxon>
        <taxon>Euteleostomi</taxon>
        <taxon>Actinopterygii</taxon>
        <taxon>Neopterygii</taxon>
        <taxon>Teleostei</taxon>
        <taxon>Ostariophysi</taxon>
        <taxon>Cypriniformes</taxon>
        <taxon>Cyprinidae</taxon>
        <taxon>Cyprininae</taxon>
        <taxon>Sinocyclocheilus</taxon>
    </lineage>
</organism>
<dbReference type="InterPro" id="IPR050302">
    <property type="entry name" value="Rab_GAP_TBC_domain"/>
</dbReference>
<dbReference type="Gene3D" id="1.10.472.80">
    <property type="entry name" value="Ypt/Rab-GAP domain of gyp1p, domain 3"/>
    <property type="match status" value="1"/>
</dbReference>
<reference evidence="6" key="1">
    <citation type="submission" date="2025-08" db="UniProtKB">
        <authorList>
            <consortium name="Ensembl"/>
        </authorList>
    </citation>
    <scope>IDENTIFICATION</scope>
</reference>
<keyword evidence="1" id="KW-0597">Phosphoprotein</keyword>
<dbReference type="GO" id="GO:0005096">
    <property type="term" value="F:GTPase activator activity"/>
    <property type="evidence" value="ECO:0007669"/>
    <property type="project" value="TreeGrafter"/>
</dbReference>
<dbReference type="Ensembl" id="ENSSGRT00000050178.1">
    <property type="protein sequence ID" value="ENSSGRP00000046903.1"/>
    <property type="gene ID" value="ENSSGRG00000023789.1"/>
</dbReference>
<dbReference type="InterPro" id="IPR000195">
    <property type="entry name" value="Rab-GAP-TBC_dom"/>
</dbReference>
<feature type="coiled-coil region" evidence="3">
    <location>
        <begin position="515"/>
        <end position="710"/>
    </location>
</feature>
<feature type="region of interest" description="Disordered" evidence="4">
    <location>
        <begin position="763"/>
        <end position="789"/>
    </location>
</feature>
<dbReference type="FunFam" id="1.10.10.750:FF:000002">
    <property type="entry name" value="Ecotropic viral integration site 5"/>
    <property type="match status" value="1"/>
</dbReference>
<feature type="compositionally biased region" description="Low complexity" evidence="4">
    <location>
        <begin position="102"/>
        <end position="121"/>
    </location>
</feature>
<dbReference type="Gene3D" id="1.10.8.270">
    <property type="entry name" value="putative rabgap domain of human tbc1 domain family member 14 like domains"/>
    <property type="match status" value="1"/>
</dbReference>
<dbReference type="FunFam" id="1.10.472.80:FF:000002">
    <property type="entry name" value="Ecotropic viral integration site 5"/>
    <property type="match status" value="1"/>
</dbReference>
<name>A0A672NBH8_SINGR</name>
<evidence type="ECO:0000256" key="4">
    <source>
        <dbReference type="SAM" id="MobiDB-lite"/>
    </source>
</evidence>
<sequence length="789" mass="91039">MLNFIFTIKHFSFIFPKVATDKVAGKLSSTLSWVKNSVSLTVSQMASQVATPSSLHTTVASSTASLSSPSSASPTQLSPDDVELLAKLEEQNRLLETDSKTLRSVNGSRRNSGSSLVSSSSASSNLSHLEEDSWILWGRIVNEWEDVRKKKEKQLKELVRKGIPHHFRAIVWQLLCSAQNLAIKEQYSELLKMTSPCEKLIRRDIARTYPEHEFFKEDSLGQEVLFNVMKAYSLVDREVGYCQGSAFIVGLLLMQMPEEEAFCVFVKLMQDYRLRELFKPSMAELGLCMYQFEYMIQEQLPELHVHFQAQSFHTSMYASSWFLTIFLTSFPLPVATRIFDIFMCEGLEIVFRVGMAILQMNQAELMQLDMEGMLQHFQKVIPHQLDSGPDKVIQAAYQVKYNAKKMKKLEKEYTTIKTKEMEEQVEIKRLRTENRLLKQRIDTLEKKGNPRYSEEFILQLERELVQARLQEAESQCALKEMQDKILDMEKRNSSLPDENNVVRLREELIGVKLREAEALTGLKELRQQVRDLEEHWQRHLARTAGRWKDSPRKNAASELQDELMSVRLREAEAQAELREIRQRMLELETQNQIHNNQLRRAELEARNLQERLQVLTNQNKMLHAELQETKRKQAEIECKNKEEVMAVRLREADNIAAMAELQQQISELEIQKEEGKVQGHLNNTDSSQYIRDLKDQIADLKHEIRCLRGQQGLPDQPSFDGIHIVNHYGGDDESYQSSDEDGVKLSPQLTRHQVRGRITLHANLEDSESEGDEEEDALRLSGSHKTTTV</sequence>
<feature type="coiled-coil region" evidence="3">
    <location>
        <begin position="420"/>
        <end position="482"/>
    </location>
</feature>
<evidence type="ECO:0000256" key="2">
    <source>
        <dbReference type="ARBA" id="ARBA00023054"/>
    </source>
</evidence>
<dbReference type="AlphaFoldDB" id="A0A672NBH8"/>
<evidence type="ECO:0000256" key="3">
    <source>
        <dbReference type="SAM" id="Coils"/>
    </source>
</evidence>
<dbReference type="Gene3D" id="1.10.10.750">
    <property type="entry name" value="Ypt/Rab-GAP domain of gyp1p, domain 1"/>
    <property type="match status" value="1"/>
</dbReference>
<dbReference type="PANTHER" id="PTHR47219">
    <property type="entry name" value="RAB GTPASE-ACTIVATING PROTEIN 1-LIKE"/>
    <property type="match status" value="1"/>
</dbReference>
<keyword evidence="7" id="KW-1185">Reference proteome</keyword>
<dbReference type="SMART" id="SM00164">
    <property type="entry name" value="TBC"/>
    <property type="match status" value="1"/>
</dbReference>
<dbReference type="Pfam" id="PF00566">
    <property type="entry name" value="RabGAP-TBC"/>
    <property type="match status" value="1"/>
</dbReference>
<dbReference type="InterPro" id="IPR035969">
    <property type="entry name" value="Rab-GAP_TBC_sf"/>
</dbReference>
<evidence type="ECO:0000313" key="6">
    <source>
        <dbReference type="Ensembl" id="ENSSGRP00000046903.1"/>
    </source>
</evidence>
<dbReference type="Proteomes" id="UP000472262">
    <property type="component" value="Unassembled WGS sequence"/>
</dbReference>
<reference evidence="6" key="2">
    <citation type="submission" date="2025-09" db="UniProtKB">
        <authorList>
            <consortium name="Ensembl"/>
        </authorList>
    </citation>
    <scope>IDENTIFICATION</scope>
</reference>
<dbReference type="PROSITE" id="PS50086">
    <property type="entry name" value="TBC_RABGAP"/>
    <property type="match status" value="1"/>
</dbReference>
<feature type="domain" description="Rab-GAP TBC" evidence="5">
    <location>
        <begin position="162"/>
        <end position="346"/>
    </location>
</feature>
<accession>A0A672NBH8</accession>
<dbReference type="PANTHER" id="PTHR47219:SF11">
    <property type="entry name" value="EVI5-LIKE PROTEIN ISOFORM X1"/>
    <property type="match status" value="1"/>
</dbReference>